<sequence length="288" mass="31677">MLHSAAGPKFRAVEAADGADAIFNIFKNDGCVVIKHALSPEQVKTLNAEIDIPMSKIDAGSDKTDPEIQEFHGAQTKRLTNLVTHSRVLREEILNHDLIHSVCEAVFKADSGDYWMTTAQAIDIGPGNKAQPLHRDLAQYPIFINMGRDGPEAIINFFIALTEFTAENGATRCIPGSHRDENLWDFGQPENTVPAVMEAGDIFLFCGKLIHGGGVNRTTDFVRRAISLPFQASYLTPEEAYPFLVDKDIVKSMPPRAQKMIGFRSVFPKGSPGLWQSDGRELATILGL</sequence>
<gene>
    <name evidence="5" type="ORF">Z520_05939</name>
</gene>
<evidence type="ECO:0008006" key="7">
    <source>
        <dbReference type="Google" id="ProtNLM"/>
    </source>
</evidence>
<dbReference type="STRING" id="1442371.A0A0D2KPI9"/>
<proteinExistence type="inferred from homology"/>
<evidence type="ECO:0000256" key="3">
    <source>
        <dbReference type="ARBA" id="ARBA00022723"/>
    </source>
</evidence>
<dbReference type="VEuPathDB" id="FungiDB:Z520_05939"/>
<name>A0A0D2KPI9_9EURO</name>
<dbReference type="EMBL" id="KN848071">
    <property type="protein sequence ID" value="KIX98638.1"/>
    <property type="molecule type" value="Genomic_DNA"/>
</dbReference>
<dbReference type="AlphaFoldDB" id="A0A0D2KPI9"/>
<protein>
    <recommendedName>
        <fullName evidence="7">Fe2OG dioxygenase domain-containing protein</fullName>
    </recommendedName>
</protein>
<evidence type="ECO:0000313" key="6">
    <source>
        <dbReference type="Proteomes" id="UP000053411"/>
    </source>
</evidence>
<comment type="similarity">
    <text evidence="2">Belongs to the PhyH family.</text>
</comment>
<dbReference type="Gene3D" id="2.60.120.620">
    <property type="entry name" value="q2cbj1_9rhob like domain"/>
    <property type="match status" value="1"/>
</dbReference>
<accession>A0A0D2KPI9</accession>
<keyword evidence="4" id="KW-0408">Iron</keyword>
<organism evidence="5 6">
    <name type="scientific">Fonsecaea multimorphosa CBS 102226</name>
    <dbReference type="NCBI Taxonomy" id="1442371"/>
    <lineage>
        <taxon>Eukaryota</taxon>
        <taxon>Fungi</taxon>
        <taxon>Dikarya</taxon>
        <taxon>Ascomycota</taxon>
        <taxon>Pezizomycotina</taxon>
        <taxon>Eurotiomycetes</taxon>
        <taxon>Chaetothyriomycetidae</taxon>
        <taxon>Chaetothyriales</taxon>
        <taxon>Herpotrichiellaceae</taxon>
        <taxon>Fonsecaea</taxon>
    </lineage>
</organism>
<dbReference type="PANTHER" id="PTHR20883">
    <property type="entry name" value="PHYTANOYL-COA DIOXYGENASE DOMAIN CONTAINING 1"/>
    <property type="match status" value="1"/>
</dbReference>
<dbReference type="Pfam" id="PF05721">
    <property type="entry name" value="PhyH"/>
    <property type="match status" value="1"/>
</dbReference>
<evidence type="ECO:0000256" key="4">
    <source>
        <dbReference type="ARBA" id="ARBA00023004"/>
    </source>
</evidence>
<dbReference type="OrthoDB" id="4132605at2759"/>
<dbReference type="RefSeq" id="XP_016632761.1">
    <property type="nucleotide sequence ID" value="XM_016776442.1"/>
</dbReference>
<dbReference type="GeneID" id="27711685"/>
<dbReference type="Proteomes" id="UP000053411">
    <property type="component" value="Unassembled WGS sequence"/>
</dbReference>
<evidence type="ECO:0000313" key="5">
    <source>
        <dbReference type="EMBL" id="KIX98638.1"/>
    </source>
</evidence>
<dbReference type="InterPro" id="IPR008775">
    <property type="entry name" value="Phytyl_CoA_dOase-like"/>
</dbReference>
<dbReference type="GO" id="GO:0046872">
    <property type="term" value="F:metal ion binding"/>
    <property type="evidence" value="ECO:0007669"/>
    <property type="project" value="UniProtKB-KW"/>
</dbReference>
<dbReference type="PANTHER" id="PTHR20883:SF15">
    <property type="entry name" value="PHYTANOYL-COA DIOXYGENASE DOMAIN-CONTAINING PROTEIN 1"/>
    <property type="match status" value="1"/>
</dbReference>
<keyword evidence="3" id="KW-0479">Metal-binding</keyword>
<reference evidence="5 6" key="1">
    <citation type="submission" date="2015-01" db="EMBL/GenBank/DDBJ databases">
        <title>The Genome Sequence of Fonsecaea multimorphosa CBS 102226.</title>
        <authorList>
            <consortium name="The Broad Institute Genomics Platform"/>
            <person name="Cuomo C."/>
            <person name="de Hoog S."/>
            <person name="Gorbushina A."/>
            <person name="Stielow B."/>
            <person name="Teixiera M."/>
            <person name="Abouelleil A."/>
            <person name="Chapman S.B."/>
            <person name="Priest M."/>
            <person name="Young S.K."/>
            <person name="Wortman J."/>
            <person name="Nusbaum C."/>
            <person name="Birren B."/>
        </authorList>
    </citation>
    <scope>NUCLEOTIDE SEQUENCE [LARGE SCALE GENOMIC DNA]</scope>
    <source>
        <strain evidence="5 6">CBS 102226</strain>
    </source>
</reference>
<dbReference type="SUPFAM" id="SSF51197">
    <property type="entry name" value="Clavaminate synthase-like"/>
    <property type="match status" value="1"/>
</dbReference>
<evidence type="ECO:0000256" key="2">
    <source>
        <dbReference type="ARBA" id="ARBA00005830"/>
    </source>
</evidence>
<keyword evidence="6" id="KW-1185">Reference proteome</keyword>
<comment type="cofactor">
    <cofactor evidence="1">
        <name>Fe cation</name>
        <dbReference type="ChEBI" id="CHEBI:24875"/>
    </cofactor>
</comment>
<evidence type="ECO:0000256" key="1">
    <source>
        <dbReference type="ARBA" id="ARBA00001962"/>
    </source>
</evidence>